<sequence>VNGRMLENMKSDTELTNDYNRVPSQMTSKHLSSQLIITSKSSFALVDHCSGASLILRFRSNISNNPF</sequence>
<name>A0ACA9R8I2_9GLOM</name>
<gene>
    <name evidence="1" type="ORF">ACOLOM_LOCUS14329</name>
</gene>
<organism evidence="1 2">
    <name type="scientific">Acaulospora colombiana</name>
    <dbReference type="NCBI Taxonomy" id="27376"/>
    <lineage>
        <taxon>Eukaryota</taxon>
        <taxon>Fungi</taxon>
        <taxon>Fungi incertae sedis</taxon>
        <taxon>Mucoromycota</taxon>
        <taxon>Glomeromycotina</taxon>
        <taxon>Glomeromycetes</taxon>
        <taxon>Diversisporales</taxon>
        <taxon>Acaulosporaceae</taxon>
        <taxon>Acaulospora</taxon>
    </lineage>
</organism>
<protein>
    <submittedName>
        <fullName evidence="1">1249_t:CDS:1</fullName>
    </submittedName>
</protein>
<accession>A0ACA9R8I2</accession>
<reference evidence="1" key="1">
    <citation type="submission" date="2021-06" db="EMBL/GenBank/DDBJ databases">
        <authorList>
            <person name="Kallberg Y."/>
            <person name="Tangrot J."/>
            <person name="Rosling A."/>
        </authorList>
    </citation>
    <scope>NUCLEOTIDE SEQUENCE</scope>
    <source>
        <strain evidence="1">CL356</strain>
    </source>
</reference>
<feature type="non-terminal residue" evidence="1">
    <location>
        <position position="67"/>
    </location>
</feature>
<feature type="non-terminal residue" evidence="1">
    <location>
        <position position="1"/>
    </location>
</feature>
<keyword evidence="2" id="KW-1185">Reference proteome</keyword>
<comment type="caution">
    <text evidence="1">The sequence shown here is derived from an EMBL/GenBank/DDBJ whole genome shotgun (WGS) entry which is preliminary data.</text>
</comment>
<dbReference type="Proteomes" id="UP000789525">
    <property type="component" value="Unassembled WGS sequence"/>
</dbReference>
<proteinExistence type="predicted"/>
<evidence type="ECO:0000313" key="1">
    <source>
        <dbReference type="EMBL" id="CAG8781223.1"/>
    </source>
</evidence>
<evidence type="ECO:0000313" key="2">
    <source>
        <dbReference type="Proteomes" id="UP000789525"/>
    </source>
</evidence>
<dbReference type="EMBL" id="CAJVPT010071972">
    <property type="protein sequence ID" value="CAG8781223.1"/>
    <property type="molecule type" value="Genomic_DNA"/>
</dbReference>